<dbReference type="PANTHER" id="PTHR47359:SF3">
    <property type="entry name" value="NLP_P60 DOMAIN-CONTAINING PROTEIN-RELATED"/>
    <property type="match status" value="1"/>
</dbReference>
<comment type="caution">
    <text evidence="8">The sequence shown here is derived from an EMBL/GenBank/DDBJ whole genome shotgun (WGS) entry which is preliminary data.</text>
</comment>
<name>A0A4R5BKA2_9ACTN</name>
<evidence type="ECO:0000256" key="6">
    <source>
        <dbReference type="SAM" id="Phobius"/>
    </source>
</evidence>
<evidence type="ECO:0000256" key="4">
    <source>
        <dbReference type="ARBA" id="ARBA00022807"/>
    </source>
</evidence>
<dbReference type="SUPFAM" id="SSF53955">
    <property type="entry name" value="Lysozyme-like"/>
    <property type="match status" value="1"/>
</dbReference>
<evidence type="ECO:0000313" key="9">
    <source>
        <dbReference type="Proteomes" id="UP000295578"/>
    </source>
</evidence>
<keyword evidence="9" id="KW-1185">Reference proteome</keyword>
<protein>
    <recommendedName>
        <fullName evidence="7">NlpC/P60 domain-containing protein</fullName>
    </recommendedName>
</protein>
<keyword evidence="6" id="KW-0472">Membrane</keyword>
<dbReference type="GO" id="GO:0008234">
    <property type="term" value="F:cysteine-type peptidase activity"/>
    <property type="evidence" value="ECO:0007669"/>
    <property type="project" value="UniProtKB-KW"/>
</dbReference>
<dbReference type="Pfam" id="PF00877">
    <property type="entry name" value="NLPC_P60"/>
    <property type="match status" value="1"/>
</dbReference>
<comment type="similarity">
    <text evidence="1">Belongs to the peptidase C40 family.</text>
</comment>
<dbReference type="InterPro" id="IPR038765">
    <property type="entry name" value="Papain-like_cys_pep_sf"/>
</dbReference>
<feature type="region of interest" description="Disordered" evidence="5">
    <location>
        <begin position="381"/>
        <end position="406"/>
    </location>
</feature>
<dbReference type="InterPro" id="IPR008258">
    <property type="entry name" value="Transglycosylase_SLT_dom_1"/>
</dbReference>
<evidence type="ECO:0000256" key="3">
    <source>
        <dbReference type="ARBA" id="ARBA00022801"/>
    </source>
</evidence>
<gene>
    <name evidence="8" type="ORF">E1293_10950</name>
</gene>
<accession>A0A4R5BKA2</accession>
<dbReference type="PROSITE" id="PS51935">
    <property type="entry name" value="NLPC_P60"/>
    <property type="match status" value="1"/>
</dbReference>
<dbReference type="InterPro" id="IPR023346">
    <property type="entry name" value="Lysozyme-like_dom_sf"/>
</dbReference>
<dbReference type="CDD" id="cd13399">
    <property type="entry name" value="Slt35-like"/>
    <property type="match status" value="1"/>
</dbReference>
<dbReference type="RefSeq" id="WP_132196578.1">
    <property type="nucleotide sequence ID" value="NZ_SMKY01000035.1"/>
</dbReference>
<dbReference type="Gene3D" id="3.90.1720.10">
    <property type="entry name" value="endopeptidase domain like (from Nostoc punctiforme)"/>
    <property type="match status" value="1"/>
</dbReference>
<dbReference type="InterPro" id="IPR000064">
    <property type="entry name" value="NLP_P60_dom"/>
</dbReference>
<dbReference type="PANTHER" id="PTHR47359">
    <property type="entry name" value="PEPTIDOGLYCAN DL-ENDOPEPTIDASE CWLO"/>
    <property type="match status" value="1"/>
</dbReference>
<evidence type="ECO:0000256" key="2">
    <source>
        <dbReference type="ARBA" id="ARBA00022670"/>
    </source>
</evidence>
<proteinExistence type="inferred from homology"/>
<dbReference type="OrthoDB" id="9815778at2"/>
<evidence type="ECO:0000256" key="1">
    <source>
        <dbReference type="ARBA" id="ARBA00007074"/>
    </source>
</evidence>
<dbReference type="Proteomes" id="UP000295578">
    <property type="component" value="Unassembled WGS sequence"/>
</dbReference>
<dbReference type="Gene3D" id="1.10.530.10">
    <property type="match status" value="1"/>
</dbReference>
<evidence type="ECO:0000256" key="5">
    <source>
        <dbReference type="SAM" id="MobiDB-lite"/>
    </source>
</evidence>
<dbReference type="EMBL" id="SMKY01000035">
    <property type="protein sequence ID" value="TDD85616.1"/>
    <property type="molecule type" value="Genomic_DNA"/>
</dbReference>
<keyword evidence="6" id="KW-0812">Transmembrane</keyword>
<evidence type="ECO:0000313" key="8">
    <source>
        <dbReference type="EMBL" id="TDD85616.1"/>
    </source>
</evidence>
<organism evidence="8 9">
    <name type="scientific">Actinomadura darangshiensis</name>
    <dbReference type="NCBI Taxonomy" id="705336"/>
    <lineage>
        <taxon>Bacteria</taxon>
        <taxon>Bacillati</taxon>
        <taxon>Actinomycetota</taxon>
        <taxon>Actinomycetes</taxon>
        <taxon>Streptosporangiales</taxon>
        <taxon>Thermomonosporaceae</taxon>
        <taxon>Actinomadura</taxon>
    </lineage>
</organism>
<keyword evidence="6" id="KW-1133">Transmembrane helix</keyword>
<dbReference type="AlphaFoldDB" id="A0A4R5BKA2"/>
<feature type="transmembrane region" description="Helical" evidence="6">
    <location>
        <begin position="12"/>
        <end position="38"/>
    </location>
</feature>
<dbReference type="SUPFAM" id="SSF54001">
    <property type="entry name" value="Cysteine proteinases"/>
    <property type="match status" value="1"/>
</dbReference>
<feature type="domain" description="NlpC/P60" evidence="7">
    <location>
        <begin position="247"/>
        <end position="380"/>
    </location>
</feature>
<keyword evidence="4" id="KW-0788">Thiol protease</keyword>
<dbReference type="GO" id="GO:0006508">
    <property type="term" value="P:proteolysis"/>
    <property type="evidence" value="ECO:0007669"/>
    <property type="project" value="UniProtKB-KW"/>
</dbReference>
<keyword evidence="3" id="KW-0378">Hydrolase</keyword>
<reference evidence="8 9" key="1">
    <citation type="submission" date="2019-03" db="EMBL/GenBank/DDBJ databases">
        <title>Draft genome sequences of novel Actinobacteria.</title>
        <authorList>
            <person name="Sahin N."/>
            <person name="Ay H."/>
            <person name="Saygin H."/>
        </authorList>
    </citation>
    <scope>NUCLEOTIDE SEQUENCE [LARGE SCALE GENOMIC DNA]</scope>
    <source>
        <strain evidence="8 9">DSM 45941</strain>
    </source>
</reference>
<dbReference type="InterPro" id="IPR051794">
    <property type="entry name" value="PG_Endopeptidase_C40"/>
</dbReference>
<keyword evidence="2" id="KW-0645">Protease</keyword>
<sequence length="406" mass="42772">MRRDGSKVAVGIGVAGVGLVGIVAMAVALLVGLVALIFSPVTGLMSKICSPSIGSGVAHAQKALASDAIPRKYFELYRRAGAEWGIPWNVLAGVGYVETKHGTFGASRKDGPNFAGAAGPMQFKQGTFNSYKVDANGNGADRYEAGDAVFSAAKLLKTQFSSYAGLQRNLTAEELKRTIFAYNHGPGAAYRPSDTYVNDVLAAANLYAKKYHLTSDNYLDSSLCSAGLVSGSGPFGRRIAEKAAYYAKPGPGQPHPATSLGVKVPYIWGGNGPPGGFDCSGLAVRAVNEASAGKVSLLRTTQAMWRGQKGVVKIGGDRKDLVRPGDLLFFNDPNAPTHMAIYYGVFKGTRWMVEAPRPGKFVQFADFDARAEYVGALRVTPPPGMEGRSPGTVRAMSRPGPRGGVA</sequence>
<evidence type="ECO:0000259" key="7">
    <source>
        <dbReference type="PROSITE" id="PS51935"/>
    </source>
</evidence>
<dbReference type="Pfam" id="PF01464">
    <property type="entry name" value="SLT"/>
    <property type="match status" value="1"/>
</dbReference>